<dbReference type="InterPro" id="IPR036388">
    <property type="entry name" value="WH-like_DNA-bd_sf"/>
</dbReference>
<keyword evidence="6" id="KW-1185">Reference proteome</keyword>
<name>A0A7V8IJU9_9GAMM</name>
<dbReference type="SUPFAM" id="SSF46785">
    <property type="entry name" value="Winged helix' DNA-binding domain"/>
    <property type="match status" value="1"/>
</dbReference>
<dbReference type="OrthoDB" id="9788098at2"/>
<dbReference type="EMBL" id="JSXC01000021">
    <property type="protein sequence ID" value="KHN52954.1"/>
    <property type="molecule type" value="Genomic_DNA"/>
</dbReference>
<keyword evidence="3" id="KW-0804">Transcription</keyword>
<dbReference type="Proteomes" id="UP000053038">
    <property type="component" value="Unassembled WGS sequence"/>
</dbReference>
<dbReference type="InterPro" id="IPR000524">
    <property type="entry name" value="Tscrpt_reg_HTH_GntR"/>
</dbReference>
<dbReference type="SMART" id="SM00895">
    <property type="entry name" value="FCD"/>
    <property type="match status" value="1"/>
</dbReference>
<evidence type="ECO:0000256" key="2">
    <source>
        <dbReference type="ARBA" id="ARBA00023125"/>
    </source>
</evidence>
<evidence type="ECO:0000256" key="1">
    <source>
        <dbReference type="ARBA" id="ARBA00023015"/>
    </source>
</evidence>
<accession>A0A7V8IJU9</accession>
<keyword evidence="1" id="KW-0805">Transcription regulation</keyword>
<dbReference type="PRINTS" id="PR00035">
    <property type="entry name" value="HTHGNTR"/>
</dbReference>
<feature type="domain" description="HTH gntR-type" evidence="4">
    <location>
        <begin position="14"/>
        <end position="81"/>
    </location>
</feature>
<dbReference type="PANTHER" id="PTHR43537:SF5">
    <property type="entry name" value="UXU OPERON TRANSCRIPTIONAL REGULATOR"/>
    <property type="match status" value="1"/>
</dbReference>
<dbReference type="GO" id="GO:0003700">
    <property type="term" value="F:DNA-binding transcription factor activity"/>
    <property type="evidence" value="ECO:0007669"/>
    <property type="project" value="InterPro"/>
</dbReference>
<reference evidence="5 6" key="1">
    <citation type="submission" date="2014-10" db="EMBL/GenBank/DDBJ databases">
        <title>Genome sequence of Pectobacterium carotovorum M022.</title>
        <authorList>
            <person name="Chan K.-G."/>
            <person name="Tan W.-S."/>
        </authorList>
    </citation>
    <scope>NUCLEOTIDE SEQUENCE [LARGE SCALE GENOMIC DNA]</scope>
    <source>
        <strain evidence="5 6">M022</strain>
    </source>
</reference>
<dbReference type="SMART" id="SM00345">
    <property type="entry name" value="HTH_GNTR"/>
    <property type="match status" value="1"/>
</dbReference>
<protein>
    <recommendedName>
        <fullName evidence="4">HTH gntR-type domain-containing protein</fullName>
    </recommendedName>
</protein>
<dbReference type="RefSeq" id="WP_039348127.1">
    <property type="nucleotide sequence ID" value="NZ_JSXC01000021.1"/>
</dbReference>
<dbReference type="InterPro" id="IPR036390">
    <property type="entry name" value="WH_DNA-bd_sf"/>
</dbReference>
<gene>
    <name evidence="5" type="ORF">OI69_07315</name>
</gene>
<dbReference type="CDD" id="cd07377">
    <property type="entry name" value="WHTH_GntR"/>
    <property type="match status" value="1"/>
</dbReference>
<dbReference type="Gene3D" id="1.10.10.10">
    <property type="entry name" value="Winged helix-like DNA-binding domain superfamily/Winged helix DNA-binding domain"/>
    <property type="match status" value="1"/>
</dbReference>
<dbReference type="GO" id="GO:0003677">
    <property type="term" value="F:DNA binding"/>
    <property type="evidence" value="ECO:0007669"/>
    <property type="project" value="UniProtKB-KW"/>
</dbReference>
<evidence type="ECO:0000313" key="6">
    <source>
        <dbReference type="Proteomes" id="UP000053038"/>
    </source>
</evidence>
<keyword evidence="2" id="KW-0238">DNA-binding</keyword>
<sequence length="248" mass="28717">MSFLFSAEMLDHRLPKTMQIFTLMRDAIIAMRLPPGEVIQEKEIAVQLGLSRTPVREALLSLASQNLIIVRPNQGTIVSPIDIKLVLDGQFLRESLEPRIAKLASRFYRPEYDIEFDEIINRQRFAATNANTSYFFTLDDEFHKLIAKCANMPEIWLTLHGGTGHLDRVRRLAFTVEQHYESVINEHEALYHAIRRGDETSAEELMTINLEVYDSLMILLDKHRHYFEKDDALLFHLDSKKGLRHLLG</sequence>
<evidence type="ECO:0000256" key="3">
    <source>
        <dbReference type="ARBA" id="ARBA00023163"/>
    </source>
</evidence>
<dbReference type="InterPro" id="IPR008920">
    <property type="entry name" value="TF_FadR/GntR_C"/>
</dbReference>
<comment type="caution">
    <text evidence="5">The sequence shown here is derived from an EMBL/GenBank/DDBJ whole genome shotgun (WGS) entry which is preliminary data.</text>
</comment>
<evidence type="ECO:0000259" key="4">
    <source>
        <dbReference type="PROSITE" id="PS50949"/>
    </source>
</evidence>
<dbReference type="Gene3D" id="1.20.120.530">
    <property type="entry name" value="GntR ligand-binding domain-like"/>
    <property type="match status" value="1"/>
</dbReference>
<dbReference type="InterPro" id="IPR011711">
    <property type="entry name" value="GntR_C"/>
</dbReference>
<dbReference type="AlphaFoldDB" id="A0A7V8IJU9"/>
<dbReference type="Pfam" id="PF00392">
    <property type="entry name" value="GntR"/>
    <property type="match status" value="1"/>
</dbReference>
<proteinExistence type="predicted"/>
<dbReference type="SUPFAM" id="SSF48008">
    <property type="entry name" value="GntR ligand-binding domain-like"/>
    <property type="match status" value="1"/>
</dbReference>
<dbReference type="PANTHER" id="PTHR43537">
    <property type="entry name" value="TRANSCRIPTIONAL REGULATOR, GNTR FAMILY"/>
    <property type="match status" value="1"/>
</dbReference>
<dbReference type="PROSITE" id="PS50949">
    <property type="entry name" value="HTH_GNTR"/>
    <property type="match status" value="1"/>
</dbReference>
<dbReference type="Pfam" id="PF07729">
    <property type="entry name" value="FCD"/>
    <property type="match status" value="1"/>
</dbReference>
<evidence type="ECO:0000313" key="5">
    <source>
        <dbReference type="EMBL" id="KHN52954.1"/>
    </source>
</evidence>
<organism evidence="5 6">
    <name type="scientific">Pectobacterium fontis</name>
    <dbReference type="NCBI Taxonomy" id="2558042"/>
    <lineage>
        <taxon>Bacteria</taxon>
        <taxon>Pseudomonadati</taxon>
        <taxon>Pseudomonadota</taxon>
        <taxon>Gammaproteobacteria</taxon>
        <taxon>Enterobacterales</taxon>
        <taxon>Pectobacteriaceae</taxon>
        <taxon>Pectobacterium</taxon>
    </lineage>
</organism>